<evidence type="ECO:0000256" key="1">
    <source>
        <dbReference type="ARBA" id="ARBA00022529"/>
    </source>
</evidence>
<organism evidence="4 5">
    <name type="scientific">Staphylococcus phage 66</name>
    <dbReference type="NCBI Taxonomy" id="320832"/>
    <lineage>
        <taxon>Viruses</taxon>
        <taxon>Duplodnaviria</taxon>
        <taxon>Heunggongvirae</taxon>
        <taxon>Uroviricota</taxon>
        <taxon>Caudoviricetes</taxon>
        <taxon>Rountreeviridae</taxon>
        <taxon>Rakietenvirinae</taxon>
        <taxon>Rosenblumvirus</taxon>
        <taxon>Rosenblumvirus rv66</taxon>
    </lineage>
</organism>
<proteinExistence type="predicted"/>
<feature type="domain" description="Peptidase C51" evidence="3">
    <location>
        <begin position="363"/>
        <end position="453"/>
    </location>
</feature>
<dbReference type="KEGG" id="vg:5130526"/>
<dbReference type="OrthoDB" id="2119at10239"/>
<evidence type="ECO:0000313" key="5">
    <source>
        <dbReference type="Proteomes" id="UP000000923"/>
    </source>
</evidence>
<protein>
    <submittedName>
        <fullName evidence="4">ORF004</fullName>
    </submittedName>
</protein>
<keyword evidence="1" id="KW-0929">Antimicrobial</keyword>
<evidence type="ECO:0000256" key="2">
    <source>
        <dbReference type="SAM" id="MobiDB-lite"/>
    </source>
</evidence>
<keyword evidence="5" id="KW-1185">Reference proteome</keyword>
<dbReference type="GeneID" id="5130526"/>
<reference evidence="4 5" key="1">
    <citation type="journal article" date="2005" name="Proc. Natl. Acad. Sci. U.S.A.">
        <title>The complete genomes and proteomes of 27 Staphylococcus aureus bacteriophages.</title>
        <authorList>
            <person name="Kwan T."/>
            <person name="Liu J."/>
            <person name="Dubow M."/>
            <person name="Gros P."/>
            <person name="Pelletier J."/>
        </authorList>
    </citation>
    <scope>NUCLEOTIDE SEQUENCE</scope>
</reference>
<dbReference type="InterPro" id="IPR007921">
    <property type="entry name" value="CHAP_dom"/>
</dbReference>
<dbReference type="Gene3D" id="3.90.1720.10">
    <property type="entry name" value="endopeptidase domain like (from Nostoc punctiforme)"/>
    <property type="match status" value="1"/>
</dbReference>
<dbReference type="RefSeq" id="YP_239474.1">
    <property type="nucleotide sequence ID" value="NC_007046.1"/>
</dbReference>
<feature type="region of interest" description="Disordered" evidence="2">
    <location>
        <begin position="291"/>
        <end position="321"/>
    </location>
</feature>
<accession>Q4ZE52</accession>
<evidence type="ECO:0000259" key="3">
    <source>
        <dbReference type="Pfam" id="PF05257"/>
    </source>
</evidence>
<dbReference type="EMBL" id="AY954949">
    <property type="protein sequence ID" value="AAX90655.1"/>
    <property type="molecule type" value="Genomic_DNA"/>
</dbReference>
<sequence length="487" mass="53104">MILKRVITMNDQEKIDKFTHSYINDDFGLTIDQLVPKVKGYGRFNVWLGGNESKIRQVLKAVKEIGVSPTLFAVYEKNEGFSSGLGWLNHTSARGDYLTDAKFIARKLVSQSKQAGQPSWYDAGNIVHFVPQDVQRKGNADFAKNMKAGTIGRAYIPLTAAATWAAYYPLGLKASYNKVQNYGNPFLDGANTILAWGGKLDGKGGSPSDSSDSGSSGDSGSSLLALAKQAMQELLKKVQDALQWDVHSIGSDKFFSNDYFTLQKTFNNTYNIKMTIGLLDSLKKLIDSVQVDSGGSSSNPTDDDGDHKAISGKSVKPNGKSGRVIGGNWTYAQLPEKYKKAIGVPLFKKEYLYKQGNIFPQTGNAGQCTELTWAYMSQLHGKRQPTDDGQITNGQRVWYVYKKLGAKTTHNPTVGYGFSSKPPYLQATAYGIGHTGVVVAVFDDGSFLVANYNVPPYVAPSRVVLYTLINGVPHNAGDNIVFFSGIA</sequence>
<evidence type="ECO:0000313" key="4">
    <source>
        <dbReference type="EMBL" id="AAX90655.1"/>
    </source>
</evidence>
<dbReference type="Proteomes" id="UP000000923">
    <property type="component" value="Segment"/>
</dbReference>
<name>Q4ZE52_9CAUD</name>
<dbReference type="Pfam" id="PF05257">
    <property type="entry name" value="CHAP"/>
    <property type="match status" value="1"/>
</dbReference>